<name>K0T3R4_THAOC</name>
<gene>
    <name evidence="2" type="ORF">THAOC_06809</name>
</gene>
<feature type="region of interest" description="Disordered" evidence="1">
    <location>
        <begin position="365"/>
        <end position="426"/>
    </location>
</feature>
<dbReference type="AlphaFoldDB" id="K0T3R4"/>
<protein>
    <submittedName>
        <fullName evidence="2">Uncharacterized protein</fullName>
    </submittedName>
</protein>
<evidence type="ECO:0000256" key="1">
    <source>
        <dbReference type="SAM" id="MobiDB-lite"/>
    </source>
</evidence>
<feature type="compositionally biased region" description="Low complexity" evidence="1">
    <location>
        <begin position="379"/>
        <end position="415"/>
    </location>
</feature>
<dbReference type="SUPFAM" id="SSF52047">
    <property type="entry name" value="RNI-like"/>
    <property type="match status" value="1"/>
</dbReference>
<comment type="caution">
    <text evidence="2">The sequence shown here is derived from an EMBL/GenBank/DDBJ whole genome shotgun (WGS) entry which is preliminary data.</text>
</comment>
<dbReference type="EMBL" id="AGNL01006868">
    <property type="protein sequence ID" value="EJK71724.1"/>
    <property type="molecule type" value="Genomic_DNA"/>
</dbReference>
<accession>K0T3R4</accession>
<feature type="compositionally biased region" description="Gly residues" evidence="1">
    <location>
        <begin position="416"/>
        <end position="426"/>
    </location>
</feature>
<evidence type="ECO:0000313" key="3">
    <source>
        <dbReference type="Proteomes" id="UP000266841"/>
    </source>
</evidence>
<proteinExistence type="predicted"/>
<dbReference type="Proteomes" id="UP000266841">
    <property type="component" value="Unassembled WGS sequence"/>
</dbReference>
<sequence>MANFAKKVLQANHFITEVGFGIIKFTQEDVKKLCGASQGMPEVNSSKALHCEQDAILNLKGNGMSSREATVIASFLNSNPSLAGLNLNYNRFSDTDAAVLANSLSSNTHLMNVSAYRNGIEENGRLAFLRAVFDVSSLSSCAASNHTCKVDGLERDISVINSYESSSVNKWSKILAMLALSSKDLFINTVLLRGVPAQLIPVILEKYNDEWCTDDYQELTDIYLELTNTARCQKHDVWDSLGERKSLNCMYNLMRSWNAIKALPVPHYPVNGLPTVQGAGHKLGLALLADIGKTRHGPLAPPVVEGGLLRNKADLSHSADRIDLGYRMGPGQKRNVGAALIPRLDSELPALQMVQRYPLIAEQQAPGVLGGLDPRPPRGRGTPATSGRGPRPRGLSSTPSGCTGSSCGGPARRPTGPGGGRTPAGS</sequence>
<evidence type="ECO:0000313" key="2">
    <source>
        <dbReference type="EMBL" id="EJK71724.1"/>
    </source>
</evidence>
<dbReference type="InterPro" id="IPR032675">
    <property type="entry name" value="LRR_dom_sf"/>
</dbReference>
<dbReference type="Gene3D" id="3.80.10.10">
    <property type="entry name" value="Ribonuclease Inhibitor"/>
    <property type="match status" value="1"/>
</dbReference>
<organism evidence="2 3">
    <name type="scientific">Thalassiosira oceanica</name>
    <name type="common">Marine diatom</name>
    <dbReference type="NCBI Taxonomy" id="159749"/>
    <lineage>
        <taxon>Eukaryota</taxon>
        <taxon>Sar</taxon>
        <taxon>Stramenopiles</taxon>
        <taxon>Ochrophyta</taxon>
        <taxon>Bacillariophyta</taxon>
        <taxon>Coscinodiscophyceae</taxon>
        <taxon>Thalassiosirophycidae</taxon>
        <taxon>Thalassiosirales</taxon>
        <taxon>Thalassiosiraceae</taxon>
        <taxon>Thalassiosira</taxon>
    </lineage>
</organism>
<dbReference type="OrthoDB" id="188902at2759"/>
<reference evidence="2 3" key="1">
    <citation type="journal article" date="2012" name="Genome Biol.">
        <title>Genome and low-iron response of an oceanic diatom adapted to chronic iron limitation.</title>
        <authorList>
            <person name="Lommer M."/>
            <person name="Specht M."/>
            <person name="Roy A.S."/>
            <person name="Kraemer L."/>
            <person name="Andreson R."/>
            <person name="Gutowska M.A."/>
            <person name="Wolf J."/>
            <person name="Bergner S.V."/>
            <person name="Schilhabel M.B."/>
            <person name="Klostermeier U.C."/>
            <person name="Beiko R.G."/>
            <person name="Rosenstiel P."/>
            <person name="Hippler M."/>
            <person name="Laroche J."/>
        </authorList>
    </citation>
    <scope>NUCLEOTIDE SEQUENCE [LARGE SCALE GENOMIC DNA]</scope>
    <source>
        <strain evidence="2 3">CCMP1005</strain>
    </source>
</reference>
<keyword evidence="3" id="KW-1185">Reference proteome</keyword>